<feature type="compositionally biased region" description="Acidic residues" evidence="1">
    <location>
        <begin position="7"/>
        <end position="18"/>
    </location>
</feature>
<name>A0AA40FJE8_9HYME</name>
<dbReference type="Proteomes" id="UP001177670">
    <property type="component" value="Unassembled WGS sequence"/>
</dbReference>
<comment type="caution">
    <text evidence="2">The sequence shown here is derived from an EMBL/GenBank/DDBJ whole genome shotgun (WGS) entry which is preliminary data.</text>
</comment>
<protein>
    <submittedName>
        <fullName evidence="2">Uncharacterized protein</fullName>
    </submittedName>
</protein>
<sequence>MKNILDEAIEPEGEDGEINSEASVNGDEESIPSTTDVLKSINTSMEWIETQSELNI</sequence>
<dbReference type="EMBL" id="JAHYIQ010000032">
    <property type="protein sequence ID" value="KAK1120207.1"/>
    <property type="molecule type" value="Genomic_DNA"/>
</dbReference>
<gene>
    <name evidence="2" type="ORF">K0M31_012574</name>
</gene>
<evidence type="ECO:0000313" key="3">
    <source>
        <dbReference type="Proteomes" id="UP001177670"/>
    </source>
</evidence>
<keyword evidence="3" id="KW-1185">Reference proteome</keyword>
<feature type="region of interest" description="Disordered" evidence="1">
    <location>
        <begin position="1"/>
        <end position="33"/>
    </location>
</feature>
<evidence type="ECO:0000256" key="1">
    <source>
        <dbReference type="SAM" id="MobiDB-lite"/>
    </source>
</evidence>
<organism evidence="2 3">
    <name type="scientific">Melipona bicolor</name>
    <dbReference type="NCBI Taxonomy" id="60889"/>
    <lineage>
        <taxon>Eukaryota</taxon>
        <taxon>Metazoa</taxon>
        <taxon>Ecdysozoa</taxon>
        <taxon>Arthropoda</taxon>
        <taxon>Hexapoda</taxon>
        <taxon>Insecta</taxon>
        <taxon>Pterygota</taxon>
        <taxon>Neoptera</taxon>
        <taxon>Endopterygota</taxon>
        <taxon>Hymenoptera</taxon>
        <taxon>Apocrita</taxon>
        <taxon>Aculeata</taxon>
        <taxon>Apoidea</taxon>
        <taxon>Anthophila</taxon>
        <taxon>Apidae</taxon>
        <taxon>Melipona</taxon>
    </lineage>
</organism>
<proteinExistence type="predicted"/>
<accession>A0AA40FJE8</accession>
<dbReference type="AlphaFoldDB" id="A0AA40FJE8"/>
<evidence type="ECO:0000313" key="2">
    <source>
        <dbReference type="EMBL" id="KAK1120207.1"/>
    </source>
</evidence>
<reference evidence="2" key="1">
    <citation type="submission" date="2021-10" db="EMBL/GenBank/DDBJ databases">
        <title>Melipona bicolor Genome sequencing and assembly.</title>
        <authorList>
            <person name="Araujo N.S."/>
            <person name="Arias M.C."/>
        </authorList>
    </citation>
    <scope>NUCLEOTIDE SEQUENCE</scope>
    <source>
        <strain evidence="2">USP_2M_L1-L4_2017</strain>
        <tissue evidence="2">Whole body</tissue>
    </source>
</reference>